<dbReference type="EC" id="6.6.1.2" evidence="2"/>
<keyword evidence="3" id="KW-1185">Reference proteome</keyword>
<dbReference type="GO" id="GO:0009236">
    <property type="term" value="P:cobalamin biosynthetic process"/>
    <property type="evidence" value="ECO:0007669"/>
    <property type="project" value="InterPro"/>
</dbReference>
<keyword evidence="2" id="KW-0436">Ligase</keyword>
<dbReference type="RefSeq" id="WP_164428056.1">
    <property type="nucleotide sequence ID" value="NZ_JAAIKT010000017.1"/>
</dbReference>
<dbReference type="PANTHER" id="PTHR44119">
    <property type="entry name" value="MAGNESIUM-CHELATASE SUBUNIT CHLH, CHLOROPLASTIC"/>
    <property type="match status" value="1"/>
</dbReference>
<dbReference type="CDD" id="cd10150">
    <property type="entry name" value="CobN_like"/>
    <property type="match status" value="1"/>
</dbReference>
<organism evidence="2 3">
    <name type="scientific">Streptomyces rhizosphaericus</name>
    <dbReference type="NCBI Taxonomy" id="114699"/>
    <lineage>
        <taxon>Bacteria</taxon>
        <taxon>Bacillati</taxon>
        <taxon>Actinomycetota</taxon>
        <taxon>Actinomycetes</taxon>
        <taxon>Kitasatosporales</taxon>
        <taxon>Streptomycetaceae</taxon>
        <taxon>Streptomyces</taxon>
        <taxon>Streptomyces violaceusniger group</taxon>
    </lineage>
</organism>
<dbReference type="InterPro" id="IPR003672">
    <property type="entry name" value="CobN/Mg_chltase"/>
</dbReference>
<dbReference type="PANTHER" id="PTHR44119:SF4">
    <property type="entry name" value="AEROBIC COBALTOCHELATASE SUBUNIT COBN"/>
    <property type="match status" value="1"/>
</dbReference>
<comment type="caution">
    <text evidence="2">The sequence shown here is derived from an EMBL/GenBank/DDBJ whole genome shotgun (WGS) entry which is preliminary data.</text>
</comment>
<reference evidence="2" key="1">
    <citation type="submission" date="2020-02" db="EMBL/GenBank/DDBJ databases">
        <title>A new Streptomyces sp. for controlling soil-borne diseases.</title>
        <authorList>
            <person name="Li X."/>
            <person name="Tian Y."/>
            <person name="Gao K."/>
        </authorList>
    </citation>
    <scope>NUCLEOTIDE SEQUENCE [LARGE SCALE GENOMIC DNA]</scope>
    <source>
        <strain evidence="2">0250</strain>
    </source>
</reference>
<feature type="domain" description="CobN/magnesium chelatase" evidence="1">
    <location>
        <begin position="100"/>
        <end position="1192"/>
    </location>
</feature>
<sequence>MILLLSTSDTDLLSARAAMGPVPYRLANPARLALDDLPGLLDGVELVVVRLLGGIRAWQEGLDTLLAGDLPVVVLSGEQAPDAQLMEASTVPVGIAAEAHAYLAHGGPANLGQLARFLSDTVLLTGHGFEPPAPAPTWGPLERTARSADTADATGPTVAVLYYRAHHMSGNTAFVEALCRAVEDAGGRPLPLFVASLRAPEPELIEALGAADAIVTTVLAAGGTRPAEASAGGDDEAWDAGALTALDVPVLQALCLTSPRAAWEENDEGLSPLDAATQVAVPEFDGRLITVPFSFKEVDEDGLPVYVADAERAARVAGIAVRHARLRHIPAADKRLALVLSAYPTKHSRIGNAVGLDTPASAVALLRRLRAEGYDLGPEDGPDALPGLVSGEGDELIYALIEAGGHDQEWLTEEQLARNPVRIPAADYRRWYATLPRELRDAVEEHWGPPPGEMFVDPSRDPEGEIVLAALRRGNLLVVIQPPRGFGENPIAIYHDPDLPPSHHYLAAYRWMATPTADGGFGADAMVHLGKHGNLEWLPGKNAGLSAACGPDAALGDLPLIYPFLVNDPGEGTQAKRRVHATLVDHLVPPMARADSYGDIARLEQLLDEYAAISAMDPAKLPAIRAQIWTLIQAARLDHDLGLEQRPDDDGFDDFLLHVDGWLCEVKDAQIRDGLHVLGGAPTGPERVNLVLAILRARQIWGGTSALPGLREALGLDESAATRTGADEAEERARALVQAMEDAAWAPEAVEKAVLTLPDEQRPAVSAVLDFAAREVVPRLAATTDEIDHAVHALNGGFVPAGPSGSPLRGLVNVLPTGRNFYSVDPKAVPSRLAWETGQALADSLLERYRADNGGQWPNSVGLSLWGTSAMRTSGDDVAEALALLGIRPVWDDASRRVTGLEPVPLDQLGRPRVDVTLRISGFFRDAFPHVVGLLDDAVRLAASLDESDEDNYVRAHTRADLAAHGDERRATTRIFGSRPGTYGAGLLQLIDSRDWRTDADLAEVYTVWGGYAYGRGLEGRPAREEMESAYRRIAVAAKNTDTREHDIADSDDYFQYHGGMVATVRALKGTAPAAYIGDSTRPETVRTRTLHEETSRVFRARVVNPRWIEAMRRHGYKGAFELAATVDYLFGYDATTGVVADWMYDKLAQTYLLDPENRAFLEEANPWALHGMAERLLEAESRGLWDEPDPEVLERVRELYLETEGGLEGGDDE</sequence>
<dbReference type="GO" id="GO:0051116">
    <property type="term" value="F:cobaltochelatase activity"/>
    <property type="evidence" value="ECO:0007669"/>
    <property type="project" value="UniProtKB-EC"/>
</dbReference>
<dbReference type="AlphaFoldDB" id="A0A6G4AFA2"/>
<evidence type="ECO:0000259" key="1">
    <source>
        <dbReference type="Pfam" id="PF02514"/>
    </source>
</evidence>
<gene>
    <name evidence="2" type="primary">cobN</name>
    <name evidence="2" type="ORF">G4H13_16265</name>
</gene>
<accession>A0A6G4AFA2</accession>
<dbReference type="InterPro" id="IPR011953">
    <property type="entry name" value="Cobalto_CobN"/>
</dbReference>
<dbReference type="Pfam" id="PF02514">
    <property type="entry name" value="CobN-Mg_chel"/>
    <property type="match status" value="1"/>
</dbReference>
<proteinExistence type="predicted"/>
<evidence type="ECO:0000313" key="3">
    <source>
        <dbReference type="Proteomes" id="UP000476310"/>
    </source>
</evidence>
<evidence type="ECO:0000313" key="2">
    <source>
        <dbReference type="EMBL" id="NEW71910.1"/>
    </source>
</evidence>
<dbReference type="Proteomes" id="UP000476310">
    <property type="component" value="Unassembled WGS sequence"/>
</dbReference>
<dbReference type="EMBL" id="JAAIKT010000017">
    <property type="protein sequence ID" value="NEW71910.1"/>
    <property type="molecule type" value="Genomic_DNA"/>
</dbReference>
<name>A0A6G4AFA2_9ACTN</name>
<dbReference type="NCBIfam" id="TIGR02257">
    <property type="entry name" value="cobalto_cobN"/>
    <property type="match status" value="1"/>
</dbReference>
<protein>
    <submittedName>
        <fullName evidence="2">Cobaltochelatase subunit CobN</fullName>
        <ecNumber evidence="2">6.6.1.2</ecNumber>
    </submittedName>
</protein>